<evidence type="ECO:0008006" key="4">
    <source>
        <dbReference type="Google" id="ProtNLM"/>
    </source>
</evidence>
<dbReference type="Proteomes" id="UP000199413">
    <property type="component" value="Unassembled WGS sequence"/>
</dbReference>
<keyword evidence="3" id="KW-1185">Reference proteome</keyword>
<name>A0A1C6T063_9ACTN</name>
<protein>
    <recommendedName>
        <fullName evidence="4">YjbR protein</fullName>
    </recommendedName>
</protein>
<evidence type="ECO:0000313" key="2">
    <source>
        <dbReference type="EMBL" id="SCL35220.1"/>
    </source>
</evidence>
<keyword evidence="1" id="KW-1133">Transmembrane helix</keyword>
<dbReference type="EMBL" id="FMHV01000002">
    <property type="protein sequence ID" value="SCL35220.1"/>
    <property type="molecule type" value="Genomic_DNA"/>
</dbReference>
<dbReference type="OrthoDB" id="3216747at2"/>
<evidence type="ECO:0000313" key="3">
    <source>
        <dbReference type="Proteomes" id="UP000199413"/>
    </source>
</evidence>
<reference evidence="3" key="1">
    <citation type="submission" date="2016-06" db="EMBL/GenBank/DDBJ databases">
        <authorList>
            <person name="Varghese N."/>
            <person name="Submissions Spin"/>
        </authorList>
    </citation>
    <scope>NUCLEOTIDE SEQUENCE [LARGE SCALE GENOMIC DNA]</scope>
    <source>
        <strain evidence="3">DSM 45431</strain>
    </source>
</reference>
<accession>A0A1C6T063</accession>
<evidence type="ECO:0000256" key="1">
    <source>
        <dbReference type="SAM" id="Phobius"/>
    </source>
</evidence>
<organism evidence="2 3">
    <name type="scientific">Micromonospora rhizosphaerae</name>
    <dbReference type="NCBI Taxonomy" id="568872"/>
    <lineage>
        <taxon>Bacteria</taxon>
        <taxon>Bacillati</taxon>
        <taxon>Actinomycetota</taxon>
        <taxon>Actinomycetes</taxon>
        <taxon>Micromonosporales</taxon>
        <taxon>Micromonosporaceae</taxon>
        <taxon>Micromonospora</taxon>
    </lineage>
</organism>
<proteinExistence type="predicted"/>
<dbReference type="AlphaFoldDB" id="A0A1C6T063"/>
<keyword evidence="1" id="KW-0472">Membrane</keyword>
<gene>
    <name evidence="2" type="ORF">GA0070624_5200</name>
</gene>
<keyword evidence="1" id="KW-0812">Transmembrane</keyword>
<dbReference type="RefSeq" id="WP_091345462.1">
    <property type="nucleotide sequence ID" value="NZ_FMHV01000002.1"/>
</dbReference>
<feature type="transmembrane region" description="Helical" evidence="1">
    <location>
        <begin position="20"/>
        <end position="41"/>
    </location>
</feature>
<sequence length="109" mass="11724">MHAHPDLIERLGDIAGSPHVVVPLYGVAVIVHNGVVAVVALGTDTLLFRLPQAPEGVEVEDHTEPLCSKGWHAVSPWQSQLPSAEGLRRLRKLLGKARHYADELNAAGT</sequence>